<organism evidence="1 2">
    <name type="scientific">Microdochium bolleyi</name>
    <dbReference type="NCBI Taxonomy" id="196109"/>
    <lineage>
        <taxon>Eukaryota</taxon>
        <taxon>Fungi</taxon>
        <taxon>Dikarya</taxon>
        <taxon>Ascomycota</taxon>
        <taxon>Pezizomycotina</taxon>
        <taxon>Sordariomycetes</taxon>
        <taxon>Xylariomycetidae</taxon>
        <taxon>Xylariales</taxon>
        <taxon>Microdochiaceae</taxon>
        <taxon>Microdochium</taxon>
    </lineage>
</organism>
<accession>A0A136JK93</accession>
<dbReference type="OrthoDB" id="2155246at2759"/>
<dbReference type="GO" id="GO:0140291">
    <property type="term" value="P:peptidyl-glutamate ADP-deribosylation"/>
    <property type="evidence" value="ECO:0007669"/>
    <property type="project" value="TreeGrafter"/>
</dbReference>
<dbReference type="SUPFAM" id="SSF52949">
    <property type="entry name" value="Macro domain-like"/>
    <property type="match status" value="1"/>
</dbReference>
<dbReference type="PANTHER" id="PTHR12521:SF0">
    <property type="entry name" value="ADP-RIBOSE GLYCOHYDROLASE OARD1"/>
    <property type="match status" value="1"/>
</dbReference>
<protein>
    <submittedName>
        <fullName evidence="1">Uncharacterized protein</fullName>
    </submittedName>
</protein>
<proteinExistence type="predicted"/>
<dbReference type="EMBL" id="KQ964245">
    <property type="protein sequence ID" value="KXJ97563.1"/>
    <property type="molecule type" value="Genomic_DNA"/>
</dbReference>
<dbReference type="Proteomes" id="UP000070501">
    <property type="component" value="Unassembled WGS sequence"/>
</dbReference>
<dbReference type="InterPro" id="IPR043472">
    <property type="entry name" value="Macro_dom-like"/>
</dbReference>
<dbReference type="InParanoid" id="A0A136JK93"/>
<dbReference type="STRING" id="196109.A0A136JK93"/>
<sequence>MASLATTAFQLETTSTALQSLPTGAYLVHATNCLGEWGAGFALELRGIFPGAYVEYRAYCDSFKTNAEARFATRDLVGRCYIIPPQDEDVAAGAPRLSIVCLFSSHGYGRANRAKGKPGLDRPPLVLSQTKQALDDFRKQLDQRSRSDEGCPFPEVYSPMFNSGAFKVPWAKTSALIRECFKGWEGRWIVLEPPSRK</sequence>
<reference evidence="2" key="1">
    <citation type="submission" date="2016-02" db="EMBL/GenBank/DDBJ databases">
        <title>Draft genome sequence of Microdochium bolleyi, a fungal endophyte of beachgrass.</title>
        <authorList>
            <consortium name="DOE Joint Genome Institute"/>
            <person name="David A.S."/>
            <person name="May G."/>
            <person name="Haridas S."/>
            <person name="Lim J."/>
            <person name="Wang M."/>
            <person name="Labutti K."/>
            <person name="Lipzen A."/>
            <person name="Barry K."/>
            <person name="Grigoriev I.V."/>
        </authorList>
    </citation>
    <scope>NUCLEOTIDE SEQUENCE [LARGE SCALE GENOMIC DNA]</scope>
    <source>
        <strain evidence="2">J235TASD1</strain>
    </source>
</reference>
<gene>
    <name evidence="1" type="ORF">Micbo1qcDRAFT_230188</name>
</gene>
<dbReference type="InterPro" id="IPR050892">
    <property type="entry name" value="ADP-ribose_metab_enzymes"/>
</dbReference>
<dbReference type="FunCoup" id="A0A136JK93">
    <property type="interactions" value="5"/>
</dbReference>
<dbReference type="AlphaFoldDB" id="A0A136JK93"/>
<dbReference type="Gene3D" id="3.40.220.10">
    <property type="entry name" value="Leucine Aminopeptidase, subunit E, domain 1"/>
    <property type="match status" value="1"/>
</dbReference>
<name>A0A136JK93_9PEZI</name>
<evidence type="ECO:0000313" key="2">
    <source>
        <dbReference type="Proteomes" id="UP000070501"/>
    </source>
</evidence>
<evidence type="ECO:0000313" key="1">
    <source>
        <dbReference type="EMBL" id="KXJ97563.1"/>
    </source>
</evidence>
<dbReference type="PANTHER" id="PTHR12521">
    <property type="entry name" value="PROTEIN C6ORF130"/>
    <property type="match status" value="1"/>
</dbReference>
<keyword evidence="2" id="KW-1185">Reference proteome</keyword>